<dbReference type="PRINTS" id="PR00398">
    <property type="entry name" value="STRDHORMONER"/>
</dbReference>
<evidence type="ECO:0000256" key="6">
    <source>
        <dbReference type="ARBA" id="ARBA00023163"/>
    </source>
</evidence>
<protein>
    <recommendedName>
        <fullName evidence="9">Nuclear receptor domain-containing protein</fullName>
    </recommendedName>
</protein>
<dbReference type="InterPro" id="IPR035500">
    <property type="entry name" value="NHR-like_dom_sf"/>
</dbReference>
<keyword evidence="3" id="KW-0862">Zinc</keyword>
<gene>
    <name evidence="10" type="ORF">OSB1V03_LOCUS13673</name>
</gene>
<dbReference type="InterPro" id="IPR013088">
    <property type="entry name" value="Znf_NHR/GATA"/>
</dbReference>
<keyword evidence="5" id="KW-0238">DNA-binding</keyword>
<dbReference type="GO" id="GO:0008270">
    <property type="term" value="F:zinc ion binding"/>
    <property type="evidence" value="ECO:0007669"/>
    <property type="project" value="UniProtKB-KW"/>
</dbReference>
<keyword evidence="2" id="KW-0863">Zinc-finger</keyword>
<dbReference type="PANTHER" id="PTHR24082:SF283">
    <property type="entry name" value="NUCLEAR HORMONE RECEPTOR HR96"/>
    <property type="match status" value="1"/>
</dbReference>
<reference evidence="10" key="1">
    <citation type="submission" date="2020-11" db="EMBL/GenBank/DDBJ databases">
        <authorList>
            <person name="Tran Van P."/>
        </authorList>
    </citation>
    <scope>NUCLEOTIDE SEQUENCE</scope>
</reference>
<dbReference type="SUPFAM" id="SSF48508">
    <property type="entry name" value="Nuclear receptor ligand-binding domain"/>
    <property type="match status" value="2"/>
</dbReference>
<dbReference type="GO" id="GO:0045944">
    <property type="term" value="P:positive regulation of transcription by RNA polymerase II"/>
    <property type="evidence" value="ECO:0007669"/>
    <property type="project" value="TreeGrafter"/>
</dbReference>
<organism evidence="10">
    <name type="scientific">Medioppia subpectinata</name>
    <dbReference type="NCBI Taxonomy" id="1979941"/>
    <lineage>
        <taxon>Eukaryota</taxon>
        <taxon>Metazoa</taxon>
        <taxon>Ecdysozoa</taxon>
        <taxon>Arthropoda</taxon>
        <taxon>Chelicerata</taxon>
        <taxon>Arachnida</taxon>
        <taxon>Acari</taxon>
        <taxon>Acariformes</taxon>
        <taxon>Sarcoptiformes</taxon>
        <taxon>Oribatida</taxon>
        <taxon>Brachypylina</taxon>
        <taxon>Oppioidea</taxon>
        <taxon>Oppiidae</taxon>
        <taxon>Medioppia</taxon>
    </lineage>
</organism>
<dbReference type="InterPro" id="IPR050234">
    <property type="entry name" value="Nuclear_hormone_rcpt_NR1"/>
</dbReference>
<dbReference type="EMBL" id="OC867028">
    <property type="protein sequence ID" value="CAD7633276.1"/>
    <property type="molecule type" value="Genomic_DNA"/>
</dbReference>
<proteinExistence type="predicted"/>
<name>A0A7R9L181_9ACAR</name>
<dbReference type="PROSITE" id="PS51030">
    <property type="entry name" value="NUCLEAR_REC_DBD_2"/>
    <property type="match status" value="2"/>
</dbReference>
<evidence type="ECO:0000256" key="8">
    <source>
        <dbReference type="ARBA" id="ARBA00023242"/>
    </source>
</evidence>
<evidence type="ECO:0000256" key="2">
    <source>
        <dbReference type="ARBA" id="ARBA00022771"/>
    </source>
</evidence>
<dbReference type="OrthoDB" id="10453878at2759"/>
<keyword evidence="6" id="KW-0804">Transcription</keyword>
<evidence type="ECO:0000256" key="4">
    <source>
        <dbReference type="ARBA" id="ARBA00023015"/>
    </source>
</evidence>
<sequence length="526" mass="61540">MNDKVCSVCSDRAVGYNFGALTCESCRSFFRRNATRVEEFGCFFGDNCDVNRLTRKFCKKCRIDKCLSIGMKREALTYGEDGETPRHRRKRVKITEPVDSTTTELMPYKRKPDLMSQIPSVIRGLIFDLNELELGRFKQLFSSMETVKDPLVKCTSRAIEFAEVFCILQVRNETKFKRIVKMSTNIDAFNELCDEDKIVLLKTGVTEIMTLMTVLNFDYEGEFWTVPIDDENAAQIPLDVLKWAKWGLYDAHRKFMRNLKQEFDTDINLIDILTAILLFNASLQNLMFKDSVKFQQQTYIYLLQRKYSNITHKIGHNFGALTCESCRSFFRRNATRAQEYVCFFGGKCEINRLTRKFCKKCRIYQCFAVGMKKDSLTYGEYAEYHSRRRKRVKTTEPVVSTNNELLPFEANTDLFRQIPYAIRGLIFELNEVEFGKFKALFSTLEILKDPAVKCTVKVNAMADIFSILEVRNERKYQQIVKMCTNFNEFSDLCEDDKISLLKSNVTEIFFLLTVMYFDFEDEFWTI</sequence>
<dbReference type="PANTHER" id="PTHR24082">
    <property type="entry name" value="NUCLEAR HORMONE RECEPTOR"/>
    <property type="match status" value="1"/>
</dbReference>
<evidence type="ECO:0000256" key="1">
    <source>
        <dbReference type="ARBA" id="ARBA00022723"/>
    </source>
</evidence>
<dbReference type="EMBL" id="CAJPIZ010012453">
    <property type="protein sequence ID" value="CAG2113706.1"/>
    <property type="molecule type" value="Genomic_DNA"/>
</dbReference>
<keyword evidence="7" id="KW-0675">Receptor</keyword>
<accession>A0A7R9L181</accession>
<dbReference type="Proteomes" id="UP000759131">
    <property type="component" value="Unassembled WGS sequence"/>
</dbReference>
<dbReference type="InterPro" id="IPR001628">
    <property type="entry name" value="Znf_hrmn_rcpt"/>
</dbReference>
<evidence type="ECO:0000313" key="11">
    <source>
        <dbReference type="Proteomes" id="UP000759131"/>
    </source>
</evidence>
<evidence type="ECO:0000313" key="10">
    <source>
        <dbReference type="EMBL" id="CAD7633276.1"/>
    </source>
</evidence>
<feature type="domain" description="Nuclear receptor" evidence="9">
    <location>
        <begin position="3"/>
        <end position="78"/>
    </location>
</feature>
<dbReference type="PROSITE" id="PS00031">
    <property type="entry name" value="NUCLEAR_REC_DBD_1"/>
    <property type="match status" value="1"/>
</dbReference>
<keyword evidence="1" id="KW-0479">Metal-binding</keyword>
<dbReference type="Pfam" id="PF00105">
    <property type="entry name" value="zf-C4"/>
    <property type="match status" value="2"/>
</dbReference>
<dbReference type="PRINTS" id="PR00047">
    <property type="entry name" value="STROIDFINGER"/>
</dbReference>
<evidence type="ECO:0000256" key="7">
    <source>
        <dbReference type="ARBA" id="ARBA00023170"/>
    </source>
</evidence>
<dbReference type="AlphaFoldDB" id="A0A7R9L181"/>
<keyword evidence="11" id="KW-1185">Reference proteome</keyword>
<feature type="non-terminal residue" evidence="10">
    <location>
        <position position="1"/>
    </location>
</feature>
<dbReference type="GO" id="GO:0000978">
    <property type="term" value="F:RNA polymerase II cis-regulatory region sequence-specific DNA binding"/>
    <property type="evidence" value="ECO:0007669"/>
    <property type="project" value="TreeGrafter"/>
</dbReference>
<dbReference type="GO" id="GO:0000122">
    <property type="term" value="P:negative regulation of transcription by RNA polymerase II"/>
    <property type="evidence" value="ECO:0007669"/>
    <property type="project" value="TreeGrafter"/>
</dbReference>
<dbReference type="InterPro" id="IPR001723">
    <property type="entry name" value="Nuclear_hrmn_rcpt"/>
</dbReference>
<dbReference type="SUPFAM" id="SSF57716">
    <property type="entry name" value="Glucocorticoid receptor-like (DNA-binding domain)"/>
    <property type="match status" value="2"/>
</dbReference>
<evidence type="ECO:0000256" key="3">
    <source>
        <dbReference type="ARBA" id="ARBA00022833"/>
    </source>
</evidence>
<keyword evidence="8" id="KW-0539">Nucleus</keyword>
<evidence type="ECO:0000256" key="5">
    <source>
        <dbReference type="ARBA" id="ARBA00023125"/>
    </source>
</evidence>
<feature type="domain" description="Nuclear receptor" evidence="9">
    <location>
        <begin position="295"/>
        <end position="378"/>
    </location>
</feature>
<dbReference type="Gene3D" id="3.30.50.10">
    <property type="entry name" value="Erythroid Transcription Factor GATA-1, subunit A"/>
    <property type="match status" value="1"/>
</dbReference>
<evidence type="ECO:0000259" key="9">
    <source>
        <dbReference type="PROSITE" id="PS51030"/>
    </source>
</evidence>
<dbReference type="Gene3D" id="1.10.565.10">
    <property type="entry name" value="Retinoid X Receptor"/>
    <property type="match status" value="2"/>
</dbReference>
<dbReference type="SMART" id="SM00399">
    <property type="entry name" value="ZnF_C4"/>
    <property type="match status" value="2"/>
</dbReference>
<keyword evidence="4" id="KW-0805">Transcription regulation</keyword>
<dbReference type="GO" id="GO:0004879">
    <property type="term" value="F:nuclear receptor activity"/>
    <property type="evidence" value="ECO:0007669"/>
    <property type="project" value="TreeGrafter"/>
</dbReference>
<dbReference type="GO" id="GO:0030154">
    <property type="term" value="P:cell differentiation"/>
    <property type="evidence" value="ECO:0007669"/>
    <property type="project" value="TreeGrafter"/>
</dbReference>